<keyword evidence="5" id="KW-1185">Reference proteome</keyword>
<dbReference type="PIRSF" id="PIRSF003107">
    <property type="entry name" value="PhoU"/>
    <property type="match status" value="1"/>
</dbReference>
<keyword evidence="2" id="KW-0592">Phosphate transport</keyword>
<dbReference type="PANTHER" id="PTHR42930">
    <property type="entry name" value="PHOSPHATE-SPECIFIC TRANSPORT SYSTEM ACCESSORY PROTEIN PHOU"/>
    <property type="match status" value="1"/>
</dbReference>
<keyword evidence="2" id="KW-0963">Cytoplasm</keyword>
<proteinExistence type="inferred from homology"/>
<dbReference type="SUPFAM" id="SSF109755">
    <property type="entry name" value="PhoU-like"/>
    <property type="match status" value="1"/>
</dbReference>
<dbReference type="NCBIfam" id="TIGR02135">
    <property type="entry name" value="phoU_full"/>
    <property type="match status" value="1"/>
</dbReference>
<protein>
    <recommendedName>
        <fullName evidence="2">Phosphate-specific transport system accessory protein PhoU</fullName>
    </recommendedName>
</protein>
<comment type="caution">
    <text evidence="4">The sequence shown here is derived from an EMBL/GenBank/DDBJ whole genome shotgun (WGS) entry which is preliminary data.</text>
</comment>
<comment type="subcellular location">
    <subcellularLocation>
        <location evidence="2">Cytoplasm</location>
    </subcellularLocation>
</comment>
<gene>
    <name evidence="4" type="primary">phoU</name>
    <name evidence="4" type="ORF">ACFOEN_01770</name>
</gene>
<feature type="domain" description="PhoU" evidence="3">
    <location>
        <begin position="127"/>
        <end position="212"/>
    </location>
</feature>
<dbReference type="Pfam" id="PF01895">
    <property type="entry name" value="PhoU"/>
    <property type="match status" value="2"/>
</dbReference>
<dbReference type="EMBL" id="JBHRTI010000003">
    <property type="protein sequence ID" value="MFC3146365.1"/>
    <property type="molecule type" value="Genomic_DNA"/>
</dbReference>
<comment type="function">
    <text evidence="2">Plays a role in the regulation of phosphate uptake.</text>
</comment>
<feature type="domain" description="PhoU" evidence="3">
    <location>
        <begin position="22"/>
        <end position="108"/>
    </location>
</feature>
<name>A0ABV7H1M5_9BURK</name>
<evidence type="ECO:0000313" key="5">
    <source>
        <dbReference type="Proteomes" id="UP001595556"/>
    </source>
</evidence>
<sequence length="235" mass="26445">MFGTTHASKQYDQDLEEIRSSVLRMGGMVERQFHDAIKGITERNIALFDQTIRSDQDVNQMEVSLDAQCVEVIARRQPAANDLRMILAVSKAITDLERIGDESTKIARTGREIMARSLQVIPCQADIELMTHHAVHMLQTALDAFARLDAAAAGRVIAEDEEIDVRFRAIQRQLITHMMEDSRLIGTAIDVTFIAKSIERVGDHAKNIAEYVVYMVKGTDIRHAPRETVEETLKS</sequence>
<evidence type="ECO:0000313" key="4">
    <source>
        <dbReference type="EMBL" id="MFC3146365.1"/>
    </source>
</evidence>
<keyword evidence="2" id="KW-0813">Transport</keyword>
<dbReference type="InterPro" id="IPR038078">
    <property type="entry name" value="PhoU-like_sf"/>
</dbReference>
<comment type="similarity">
    <text evidence="1 2">Belongs to the PhoU family.</text>
</comment>
<dbReference type="InterPro" id="IPR026022">
    <property type="entry name" value="PhoU_dom"/>
</dbReference>
<evidence type="ECO:0000259" key="3">
    <source>
        <dbReference type="Pfam" id="PF01895"/>
    </source>
</evidence>
<reference evidence="5" key="1">
    <citation type="journal article" date="2019" name="Int. J. Syst. Evol. Microbiol.">
        <title>The Global Catalogue of Microorganisms (GCM) 10K type strain sequencing project: providing services to taxonomists for standard genome sequencing and annotation.</title>
        <authorList>
            <consortium name="The Broad Institute Genomics Platform"/>
            <consortium name="The Broad Institute Genome Sequencing Center for Infectious Disease"/>
            <person name="Wu L."/>
            <person name="Ma J."/>
        </authorList>
    </citation>
    <scope>NUCLEOTIDE SEQUENCE [LARGE SCALE GENOMIC DNA]</scope>
    <source>
        <strain evidence="5">KCTC 52168</strain>
    </source>
</reference>
<dbReference type="RefSeq" id="WP_377300637.1">
    <property type="nucleotide sequence ID" value="NZ_CP180191.1"/>
</dbReference>
<accession>A0ABV7H1M5</accession>
<dbReference type="Gene3D" id="1.20.58.220">
    <property type="entry name" value="Phosphate transport system protein phou homolog 2, domain 2"/>
    <property type="match status" value="2"/>
</dbReference>
<dbReference type="InterPro" id="IPR028366">
    <property type="entry name" value="PhoU"/>
</dbReference>
<comment type="subunit">
    <text evidence="2">Homodimer.</text>
</comment>
<organism evidence="4 5">
    <name type="scientific">Piscinibacterium candidicorallinum</name>
    <dbReference type="NCBI Taxonomy" id="1793872"/>
    <lineage>
        <taxon>Bacteria</taxon>
        <taxon>Pseudomonadati</taxon>
        <taxon>Pseudomonadota</taxon>
        <taxon>Betaproteobacteria</taxon>
        <taxon>Burkholderiales</taxon>
        <taxon>Piscinibacterium</taxon>
    </lineage>
</organism>
<dbReference type="PANTHER" id="PTHR42930:SF3">
    <property type="entry name" value="PHOSPHATE-SPECIFIC TRANSPORT SYSTEM ACCESSORY PROTEIN PHOU"/>
    <property type="match status" value="1"/>
</dbReference>
<dbReference type="Proteomes" id="UP001595556">
    <property type="component" value="Unassembled WGS sequence"/>
</dbReference>
<evidence type="ECO:0000256" key="1">
    <source>
        <dbReference type="ARBA" id="ARBA00008107"/>
    </source>
</evidence>
<evidence type="ECO:0000256" key="2">
    <source>
        <dbReference type="PIRNR" id="PIRNR003107"/>
    </source>
</evidence>